<evidence type="ECO:0000256" key="8">
    <source>
        <dbReference type="ARBA" id="ARBA00048679"/>
    </source>
</evidence>
<name>A0ABN9SUI6_9DINO</name>
<evidence type="ECO:0000313" key="12">
    <source>
        <dbReference type="Proteomes" id="UP001189429"/>
    </source>
</evidence>
<evidence type="ECO:0000256" key="4">
    <source>
        <dbReference type="ARBA" id="ARBA00022741"/>
    </source>
</evidence>
<evidence type="ECO:0000259" key="10">
    <source>
        <dbReference type="PROSITE" id="PS50011"/>
    </source>
</evidence>
<accession>A0ABN9SUI6</accession>
<keyword evidence="6" id="KW-0067">ATP-binding</keyword>
<evidence type="ECO:0000313" key="11">
    <source>
        <dbReference type="EMBL" id="CAK0836074.1"/>
    </source>
</evidence>
<proteinExistence type="predicted"/>
<reference evidence="11" key="1">
    <citation type="submission" date="2023-10" db="EMBL/GenBank/DDBJ databases">
        <authorList>
            <person name="Chen Y."/>
            <person name="Shah S."/>
            <person name="Dougan E. K."/>
            <person name="Thang M."/>
            <person name="Chan C."/>
        </authorList>
    </citation>
    <scope>NUCLEOTIDE SEQUENCE [LARGE SCALE GENOMIC DNA]</scope>
</reference>
<evidence type="ECO:0000256" key="7">
    <source>
        <dbReference type="ARBA" id="ARBA00047899"/>
    </source>
</evidence>
<evidence type="ECO:0000256" key="3">
    <source>
        <dbReference type="ARBA" id="ARBA00022679"/>
    </source>
</evidence>
<comment type="catalytic activity">
    <reaction evidence="8">
        <text>L-seryl-[protein] + ATP = O-phospho-L-seryl-[protein] + ADP + H(+)</text>
        <dbReference type="Rhea" id="RHEA:17989"/>
        <dbReference type="Rhea" id="RHEA-COMP:9863"/>
        <dbReference type="Rhea" id="RHEA-COMP:11604"/>
        <dbReference type="ChEBI" id="CHEBI:15378"/>
        <dbReference type="ChEBI" id="CHEBI:29999"/>
        <dbReference type="ChEBI" id="CHEBI:30616"/>
        <dbReference type="ChEBI" id="CHEBI:83421"/>
        <dbReference type="ChEBI" id="CHEBI:456216"/>
        <dbReference type="EC" id="2.7.11.1"/>
    </reaction>
</comment>
<dbReference type="InterPro" id="IPR000719">
    <property type="entry name" value="Prot_kinase_dom"/>
</dbReference>
<dbReference type="SMART" id="SM00220">
    <property type="entry name" value="S_TKc"/>
    <property type="match status" value="1"/>
</dbReference>
<dbReference type="Proteomes" id="UP001189429">
    <property type="component" value="Unassembled WGS sequence"/>
</dbReference>
<gene>
    <name evidence="11" type="ORF">PCOR1329_LOCUS32689</name>
</gene>
<feature type="domain" description="Protein kinase" evidence="10">
    <location>
        <begin position="1"/>
        <end position="227"/>
    </location>
</feature>
<comment type="catalytic activity">
    <reaction evidence="7">
        <text>L-threonyl-[protein] + ATP = O-phospho-L-threonyl-[protein] + ADP + H(+)</text>
        <dbReference type="Rhea" id="RHEA:46608"/>
        <dbReference type="Rhea" id="RHEA-COMP:11060"/>
        <dbReference type="Rhea" id="RHEA-COMP:11605"/>
        <dbReference type="ChEBI" id="CHEBI:15378"/>
        <dbReference type="ChEBI" id="CHEBI:30013"/>
        <dbReference type="ChEBI" id="CHEBI:30616"/>
        <dbReference type="ChEBI" id="CHEBI:61977"/>
        <dbReference type="ChEBI" id="CHEBI:456216"/>
        <dbReference type="EC" id="2.7.11.1"/>
    </reaction>
</comment>
<keyword evidence="3" id="KW-0808">Transferase</keyword>
<dbReference type="Gene3D" id="1.10.510.10">
    <property type="entry name" value="Transferase(Phosphotransferase) domain 1"/>
    <property type="match status" value="1"/>
</dbReference>
<dbReference type="InterPro" id="IPR011009">
    <property type="entry name" value="Kinase-like_dom_sf"/>
</dbReference>
<dbReference type="PANTHER" id="PTHR24356">
    <property type="entry name" value="SERINE/THREONINE-PROTEIN KINASE"/>
    <property type="match status" value="1"/>
</dbReference>
<feature type="region of interest" description="Disordered" evidence="9">
    <location>
        <begin position="1"/>
        <end position="45"/>
    </location>
</feature>
<dbReference type="SUPFAM" id="SSF56112">
    <property type="entry name" value="Protein kinase-like (PK-like)"/>
    <property type="match status" value="1"/>
</dbReference>
<evidence type="ECO:0000256" key="2">
    <source>
        <dbReference type="ARBA" id="ARBA00022527"/>
    </source>
</evidence>
<sequence>MAHAPGGPNRAGRSVLPHGQEDAVLGGRDPLLHGRTLGGAGHRPPLRLRTPRHQAGQHMVLTAQGHLKLLDFGLARYRVDGEEVGDPRSRLPEAAVAPTAGVRSAVLADEPKRTRDNLGTRTGTPPYMSPEHFEGRFGASCDLWSLGVITFECLYGSTPWQIDMRDQDWLKKLRRAVQDFQRILEIKLARGKMRGWITPEAEHLLRGVLCEHSTRLTAEGIRAEPFFQGLDFSTLHLMEPLIRPELELTGPEDCRHFCPDGGPAVLPPPEHGARKDEDMYWSHYEFDRSELDLQRPDAVRDLFSPAAACGSLAI</sequence>
<keyword evidence="5" id="KW-0418">Kinase</keyword>
<dbReference type="PROSITE" id="PS50011">
    <property type="entry name" value="PROTEIN_KINASE_DOM"/>
    <property type="match status" value="1"/>
</dbReference>
<dbReference type="EMBL" id="CAUYUJ010013359">
    <property type="protein sequence ID" value="CAK0836074.1"/>
    <property type="molecule type" value="Genomic_DNA"/>
</dbReference>
<evidence type="ECO:0000256" key="1">
    <source>
        <dbReference type="ARBA" id="ARBA00012513"/>
    </source>
</evidence>
<protein>
    <recommendedName>
        <fullName evidence="1">non-specific serine/threonine protein kinase</fullName>
        <ecNumber evidence="1">2.7.11.1</ecNumber>
    </recommendedName>
</protein>
<dbReference type="InterPro" id="IPR050236">
    <property type="entry name" value="Ser_Thr_kinase_AGC"/>
</dbReference>
<keyword evidence="12" id="KW-1185">Reference proteome</keyword>
<dbReference type="Pfam" id="PF00069">
    <property type="entry name" value="Pkinase"/>
    <property type="match status" value="1"/>
</dbReference>
<evidence type="ECO:0000256" key="9">
    <source>
        <dbReference type="SAM" id="MobiDB-lite"/>
    </source>
</evidence>
<organism evidence="11 12">
    <name type="scientific">Prorocentrum cordatum</name>
    <dbReference type="NCBI Taxonomy" id="2364126"/>
    <lineage>
        <taxon>Eukaryota</taxon>
        <taxon>Sar</taxon>
        <taxon>Alveolata</taxon>
        <taxon>Dinophyceae</taxon>
        <taxon>Prorocentrales</taxon>
        <taxon>Prorocentraceae</taxon>
        <taxon>Prorocentrum</taxon>
    </lineage>
</organism>
<evidence type="ECO:0000256" key="6">
    <source>
        <dbReference type="ARBA" id="ARBA00022840"/>
    </source>
</evidence>
<keyword evidence="2" id="KW-0723">Serine/threonine-protein kinase</keyword>
<dbReference type="PANTHER" id="PTHR24356:SF1">
    <property type="entry name" value="SERINE_THREONINE-PROTEIN KINASE GREATWALL"/>
    <property type="match status" value="1"/>
</dbReference>
<dbReference type="EC" id="2.7.11.1" evidence="1"/>
<evidence type="ECO:0000256" key="5">
    <source>
        <dbReference type="ARBA" id="ARBA00022777"/>
    </source>
</evidence>
<comment type="caution">
    <text evidence="11">The sequence shown here is derived from an EMBL/GenBank/DDBJ whole genome shotgun (WGS) entry which is preliminary data.</text>
</comment>
<keyword evidence="4" id="KW-0547">Nucleotide-binding</keyword>